<dbReference type="EMBL" id="JBGBPQ010000009">
    <property type="protein sequence ID" value="KAL1519983.1"/>
    <property type="molecule type" value="Genomic_DNA"/>
</dbReference>
<organism evidence="2 3">
    <name type="scientific">Prymnesium parvum</name>
    <name type="common">Toxic golden alga</name>
    <dbReference type="NCBI Taxonomy" id="97485"/>
    <lineage>
        <taxon>Eukaryota</taxon>
        <taxon>Haptista</taxon>
        <taxon>Haptophyta</taxon>
        <taxon>Prymnesiophyceae</taxon>
        <taxon>Prymnesiales</taxon>
        <taxon>Prymnesiaceae</taxon>
        <taxon>Prymnesium</taxon>
    </lineage>
</organism>
<gene>
    <name evidence="2" type="ORF">AB1Y20_023466</name>
</gene>
<dbReference type="Gene3D" id="1.20.58.1480">
    <property type="match status" value="1"/>
</dbReference>
<evidence type="ECO:0000256" key="1">
    <source>
        <dbReference type="SAM" id="MobiDB-lite"/>
    </source>
</evidence>
<keyword evidence="3" id="KW-1185">Reference proteome</keyword>
<sequence length="327" mass="35654">MRASPAARLRASLPAYARWARLASNASIERREFPHTSSLEESPTPSLTRAVAAEIFRLPTVLFPSQALTLCVARRDAPPPAAPNFTLSREAALAAWKEHGGHIAVLGPGGTHVGVDARVDIDETHSPPDVAHAAGARRLRLVRTSPAPPGAPLRTGVFEPIHDQVLSERRVERLLAEADDARTLLARGLQAGHLSLESSVRDEELGPPNWPPSAHPLHEQEQQMPDDPAALSLWLAARLPLTTSLRVTLLSCCCALKRMQNVVDGLRLLNEPHRLRFGHRFRLIVSTPATDNCSTVGAQAREMPRYVVGEALPPYTSWTDENSFPHG</sequence>
<evidence type="ECO:0000313" key="2">
    <source>
        <dbReference type="EMBL" id="KAL1519983.1"/>
    </source>
</evidence>
<proteinExistence type="predicted"/>
<accession>A0AB34JGB3</accession>
<comment type="caution">
    <text evidence="2">The sequence shown here is derived from an EMBL/GenBank/DDBJ whole genome shotgun (WGS) entry which is preliminary data.</text>
</comment>
<name>A0AB34JGB3_PRYPA</name>
<dbReference type="AlphaFoldDB" id="A0AB34JGB3"/>
<protein>
    <submittedName>
        <fullName evidence="2">Uncharacterized protein</fullName>
    </submittedName>
</protein>
<dbReference type="Proteomes" id="UP001515480">
    <property type="component" value="Unassembled WGS sequence"/>
</dbReference>
<evidence type="ECO:0000313" key="3">
    <source>
        <dbReference type="Proteomes" id="UP001515480"/>
    </source>
</evidence>
<reference evidence="2 3" key="1">
    <citation type="journal article" date="2024" name="Science">
        <title>Giant polyketide synthase enzymes in the biosynthesis of giant marine polyether toxins.</title>
        <authorList>
            <person name="Fallon T.R."/>
            <person name="Shende V.V."/>
            <person name="Wierzbicki I.H."/>
            <person name="Pendleton A.L."/>
            <person name="Watervoot N.F."/>
            <person name="Auber R.P."/>
            <person name="Gonzalez D.J."/>
            <person name="Wisecaver J.H."/>
            <person name="Moore B.S."/>
        </authorList>
    </citation>
    <scope>NUCLEOTIDE SEQUENCE [LARGE SCALE GENOMIC DNA]</scope>
    <source>
        <strain evidence="2 3">12B1</strain>
    </source>
</reference>
<feature type="region of interest" description="Disordered" evidence="1">
    <location>
        <begin position="198"/>
        <end position="222"/>
    </location>
</feature>